<feature type="compositionally biased region" description="Polar residues" evidence="1">
    <location>
        <begin position="58"/>
        <end position="68"/>
    </location>
</feature>
<reference evidence="2" key="1">
    <citation type="submission" date="2020-05" db="EMBL/GenBank/DDBJ databases">
        <authorList>
            <person name="Chiriac C."/>
            <person name="Salcher M."/>
            <person name="Ghai R."/>
            <person name="Kavagutti S V."/>
        </authorList>
    </citation>
    <scope>NUCLEOTIDE SEQUENCE</scope>
</reference>
<sequence length="108" mass="11572">MPFAAPIPWTTTSRGLLALTFGSFWRRDPAAAFRGLAKRALPASSSESFKSSNALIGKNTSPRTSSRSGKLLPFNSVGTDLIVLIFKVTSSPVVPFPRVSALVNFPFS</sequence>
<proteinExistence type="predicted"/>
<gene>
    <name evidence="2" type="ORF">UFOPK1854_00548</name>
</gene>
<evidence type="ECO:0000256" key="1">
    <source>
        <dbReference type="SAM" id="MobiDB-lite"/>
    </source>
</evidence>
<organism evidence="2">
    <name type="scientific">freshwater metagenome</name>
    <dbReference type="NCBI Taxonomy" id="449393"/>
    <lineage>
        <taxon>unclassified sequences</taxon>
        <taxon>metagenomes</taxon>
        <taxon>ecological metagenomes</taxon>
    </lineage>
</organism>
<dbReference type="EMBL" id="CAEZUT010000045">
    <property type="protein sequence ID" value="CAB4610468.1"/>
    <property type="molecule type" value="Genomic_DNA"/>
</dbReference>
<accession>A0A6J6HPB9</accession>
<protein>
    <submittedName>
        <fullName evidence="2">Unannotated protein</fullName>
    </submittedName>
</protein>
<name>A0A6J6HPB9_9ZZZZ</name>
<feature type="region of interest" description="Disordered" evidence="1">
    <location>
        <begin position="42"/>
        <end position="69"/>
    </location>
</feature>
<dbReference type="AlphaFoldDB" id="A0A6J6HPB9"/>
<evidence type="ECO:0000313" key="2">
    <source>
        <dbReference type="EMBL" id="CAB4610468.1"/>
    </source>
</evidence>